<dbReference type="InterPro" id="IPR000891">
    <property type="entry name" value="PYR_CT"/>
</dbReference>
<sequence>MNLNKNIQILDCTLRDGGLGLEDAEKNKIASIRFTEKDACSVAENLTLSEIDIIELGSIEITPDDRRGFCIYQDIQSISKVMPKKKNGNQLFAALYRGPDTPIEDIPEWNPSLCEAVRVIIRYSELQKSLDFCAALSTKGYKVFVQPMLTMRYSDEEIKDLIQKSNKMGAYALYFVDSYGYMQASDVMRLFKVYDQGLDKNIRIGFHSHNNINLALSNVLSFIEINTERKIIVDSCLLGMGQGAGNLQTELFIGYLKQNQEIRYSYSRVLEACEIIENYTEQGSWGYSVTRLLPAIYKTAYKYGIALRYHYRLRYSEMDVVLSEMPEDLRQRYTPENTVNLLERTGFFEEIKVEG</sequence>
<protein>
    <recommendedName>
        <fullName evidence="2">Pyruvate carboxyltransferase domain-containing protein</fullName>
    </recommendedName>
</protein>
<accession>A0ABR6WKL4</accession>
<organism evidence="3 4">
    <name type="scientific">Acetobacterium tundrae</name>
    <dbReference type="NCBI Taxonomy" id="132932"/>
    <lineage>
        <taxon>Bacteria</taxon>
        <taxon>Bacillati</taxon>
        <taxon>Bacillota</taxon>
        <taxon>Clostridia</taxon>
        <taxon>Eubacteriales</taxon>
        <taxon>Eubacteriaceae</taxon>
        <taxon>Acetobacterium</taxon>
    </lineage>
</organism>
<dbReference type="Pfam" id="PF00682">
    <property type="entry name" value="HMGL-like"/>
    <property type="match status" value="1"/>
</dbReference>
<dbReference type="SUPFAM" id="SSF51569">
    <property type="entry name" value="Aldolase"/>
    <property type="match status" value="1"/>
</dbReference>
<evidence type="ECO:0000313" key="3">
    <source>
        <dbReference type="EMBL" id="MBC3797055.1"/>
    </source>
</evidence>
<dbReference type="InterPro" id="IPR013785">
    <property type="entry name" value="Aldolase_TIM"/>
</dbReference>
<evidence type="ECO:0000259" key="2">
    <source>
        <dbReference type="Pfam" id="PF00682"/>
    </source>
</evidence>
<keyword evidence="4" id="KW-1185">Reference proteome</keyword>
<name>A0ABR6WKL4_9FIRM</name>
<keyword evidence="1" id="KW-0464">Manganese</keyword>
<dbReference type="PANTHER" id="PTHR10277">
    <property type="entry name" value="HOMOCITRATE SYNTHASE-RELATED"/>
    <property type="match status" value="1"/>
</dbReference>
<gene>
    <name evidence="3" type="ORF">GH807_08345</name>
</gene>
<evidence type="ECO:0000256" key="1">
    <source>
        <dbReference type="ARBA" id="ARBA00023211"/>
    </source>
</evidence>
<proteinExistence type="predicted"/>
<dbReference type="PANTHER" id="PTHR10277:SF9">
    <property type="entry name" value="2-ISOPROPYLMALATE SYNTHASE 1, CHLOROPLASTIC-RELATED"/>
    <property type="match status" value="1"/>
</dbReference>
<evidence type="ECO:0000313" key="4">
    <source>
        <dbReference type="Proteomes" id="UP000653358"/>
    </source>
</evidence>
<dbReference type="Gene3D" id="3.20.20.70">
    <property type="entry name" value="Aldolase class I"/>
    <property type="match status" value="1"/>
</dbReference>
<comment type="caution">
    <text evidence="3">The sequence shown here is derived from an EMBL/GenBank/DDBJ whole genome shotgun (WGS) entry which is preliminary data.</text>
</comment>
<dbReference type="EMBL" id="WJBB01000008">
    <property type="protein sequence ID" value="MBC3797055.1"/>
    <property type="molecule type" value="Genomic_DNA"/>
</dbReference>
<feature type="domain" description="Pyruvate carboxyltransferase" evidence="2">
    <location>
        <begin position="7"/>
        <end position="260"/>
    </location>
</feature>
<dbReference type="Proteomes" id="UP000653358">
    <property type="component" value="Unassembled WGS sequence"/>
</dbReference>
<dbReference type="InterPro" id="IPR050073">
    <property type="entry name" value="2-IPM_HCS-like"/>
</dbReference>
<reference evidence="3 4" key="1">
    <citation type="journal article" date="2020" name="mSystems">
        <title>Defining Genomic and Predicted Metabolic Features of the Acetobacterium Genus.</title>
        <authorList>
            <person name="Ross D.E."/>
            <person name="Marshall C.W."/>
            <person name="Gulliver D."/>
            <person name="May H.D."/>
            <person name="Norman R.S."/>
        </authorList>
    </citation>
    <scope>NUCLEOTIDE SEQUENCE [LARGE SCALE GENOMIC DNA]</scope>
    <source>
        <strain evidence="3 4">DSM 9173</strain>
    </source>
</reference>